<keyword evidence="11" id="KW-1185">Reference proteome</keyword>
<feature type="compositionally biased region" description="Pro residues" evidence="7">
    <location>
        <begin position="301"/>
        <end position="310"/>
    </location>
</feature>
<dbReference type="InParanoid" id="A0A6J2P7M7"/>
<reference evidence="12" key="1">
    <citation type="submission" date="2025-08" db="UniProtKB">
        <authorList>
            <consortium name="RefSeq"/>
        </authorList>
    </citation>
    <scope>IDENTIFICATION</scope>
</reference>
<evidence type="ECO:0000256" key="8">
    <source>
        <dbReference type="SAM" id="Phobius"/>
    </source>
</evidence>
<evidence type="ECO:0000256" key="7">
    <source>
        <dbReference type="SAM" id="MobiDB-lite"/>
    </source>
</evidence>
<dbReference type="InterPro" id="IPR050350">
    <property type="entry name" value="Compl-Cell_Adhes-Reg"/>
</dbReference>
<evidence type="ECO:0000256" key="1">
    <source>
        <dbReference type="ARBA" id="ARBA00022659"/>
    </source>
</evidence>
<sequence length="371" mass="39503">MGVTYFLFLSLCLGVATQAQDCSRPVGGDNMGLKGNDILLDTFADQIKVTFTCDVGYTSAGGSPSITCTAGEWSPLRLTCERKNCGTVGEVANGHIEYPDGTQFGDKYVVICDTGYNRVGQASNICGSESVWYGRLPVCEVTTCDPPPAVVNGIFSPIKEVYDYREVIQYSCLNDITLHGSKTRSCSSDGTFEPAPPTCKIVLCEEPNIPGGNWYEGSRPPYRYMSTVTYRCKSGFTMKGEATIVCGIDDQWSPALPTCQQIIIPPKVTTTTATATTTTRTQRPTAAPSPSTHAAHTTAPSSPPGPPAPPGNDGNALAIGLGLGLTAVIALLALCGCHYFGLLESFKEKRRSRRGIPDTVVPKDGEELALS</sequence>
<dbReference type="Gene3D" id="2.10.70.10">
    <property type="entry name" value="Complement Module, domain 1"/>
    <property type="match status" value="4"/>
</dbReference>
<accession>A0A6J2P7M7</accession>
<evidence type="ECO:0000256" key="6">
    <source>
        <dbReference type="PROSITE-ProRule" id="PRU00302"/>
    </source>
</evidence>
<comment type="caution">
    <text evidence="6">Lacks conserved residue(s) required for the propagation of feature annotation.</text>
</comment>
<feature type="transmembrane region" description="Helical" evidence="8">
    <location>
        <begin position="316"/>
        <end position="343"/>
    </location>
</feature>
<keyword evidence="8" id="KW-0812">Transmembrane</keyword>
<dbReference type="FunFam" id="2.10.70.10:FF:000014">
    <property type="entry name" value="Membrane cofactor protein"/>
    <property type="match status" value="1"/>
</dbReference>
<feature type="compositionally biased region" description="Basic and acidic residues" evidence="7">
    <location>
        <begin position="361"/>
        <end position="371"/>
    </location>
</feature>
<dbReference type="PANTHER" id="PTHR19325:SF573">
    <property type="entry name" value="MEMBRANE COFACTOR PROTEIN"/>
    <property type="match status" value="1"/>
</dbReference>
<keyword evidence="8" id="KW-0472">Membrane</keyword>
<dbReference type="SUPFAM" id="SSF57535">
    <property type="entry name" value="Complement control module/SCR domain"/>
    <property type="match status" value="4"/>
</dbReference>
<feature type="disulfide bond" evidence="6">
    <location>
        <begin position="232"/>
        <end position="259"/>
    </location>
</feature>
<feature type="region of interest" description="Disordered" evidence="7">
    <location>
        <begin position="273"/>
        <end position="312"/>
    </location>
</feature>
<proteinExistence type="predicted"/>
<keyword evidence="3" id="KW-0677">Repeat</keyword>
<dbReference type="GeneID" id="115004480"/>
<keyword evidence="4 6" id="KW-1015">Disulfide bond</keyword>
<feature type="domain" description="Sushi" evidence="10">
    <location>
        <begin position="142"/>
        <end position="201"/>
    </location>
</feature>
<keyword evidence="1 6" id="KW-0768">Sushi</keyword>
<dbReference type="PROSITE" id="PS50923">
    <property type="entry name" value="SUSHI"/>
    <property type="match status" value="4"/>
</dbReference>
<feature type="disulfide bond" evidence="6">
    <location>
        <begin position="172"/>
        <end position="199"/>
    </location>
</feature>
<dbReference type="Proteomes" id="UP000504630">
    <property type="component" value="Unplaced"/>
</dbReference>
<dbReference type="InterPro" id="IPR035976">
    <property type="entry name" value="Sushi/SCR/CCP_sf"/>
</dbReference>
<evidence type="ECO:0000259" key="10">
    <source>
        <dbReference type="PROSITE" id="PS50923"/>
    </source>
</evidence>
<name>A0A6J2P7M7_COTGO</name>
<dbReference type="Pfam" id="PF00084">
    <property type="entry name" value="Sushi"/>
    <property type="match status" value="4"/>
</dbReference>
<dbReference type="SMART" id="SM00032">
    <property type="entry name" value="CCP"/>
    <property type="match status" value="4"/>
</dbReference>
<evidence type="ECO:0000256" key="4">
    <source>
        <dbReference type="ARBA" id="ARBA00023157"/>
    </source>
</evidence>
<feature type="disulfide bond" evidence="6">
    <location>
        <begin position="112"/>
        <end position="139"/>
    </location>
</feature>
<dbReference type="InterPro" id="IPR000436">
    <property type="entry name" value="Sushi_SCR_CCP_dom"/>
</dbReference>
<feature type="chain" id="PRO_5026780509" evidence="9">
    <location>
        <begin position="20"/>
        <end position="371"/>
    </location>
</feature>
<evidence type="ECO:0000256" key="3">
    <source>
        <dbReference type="ARBA" id="ARBA00022737"/>
    </source>
</evidence>
<evidence type="ECO:0000313" key="11">
    <source>
        <dbReference type="Proteomes" id="UP000504630"/>
    </source>
</evidence>
<feature type="region of interest" description="Disordered" evidence="7">
    <location>
        <begin position="351"/>
        <end position="371"/>
    </location>
</feature>
<gene>
    <name evidence="12" type="primary">LOC115004480</name>
</gene>
<dbReference type="RefSeq" id="XP_029281973.1">
    <property type="nucleotide sequence ID" value="XM_029426113.1"/>
</dbReference>
<protein>
    <submittedName>
        <fullName evidence="12">LOW QUALITY PROTEIN: membrane cofactor protein-like</fullName>
    </submittedName>
</protein>
<feature type="disulfide bond" evidence="6">
    <location>
        <begin position="53"/>
        <end position="80"/>
    </location>
</feature>
<evidence type="ECO:0000256" key="5">
    <source>
        <dbReference type="ARBA" id="ARBA00023180"/>
    </source>
</evidence>
<organism evidence="11 12">
    <name type="scientific">Cottoperca gobio</name>
    <name type="common">Frogmouth</name>
    <name type="synonym">Aphritis gobio</name>
    <dbReference type="NCBI Taxonomy" id="56716"/>
    <lineage>
        <taxon>Eukaryota</taxon>
        <taxon>Metazoa</taxon>
        <taxon>Chordata</taxon>
        <taxon>Craniata</taxon>
        <taxon>Vertebrata</taxon>
        <taxon>Euteleostomi</taxon>
        <taxon>Actinopterygii</taxon>
        <taxon>Neopterygii</taxon>
        <taxon>Teleostei</taxon>
        <taxon>Neoteleostei</taxon>
        <taxon>Acanthomorphata</taxon>
        <taxon>Eupercaria</taxon>
        <taxon>Perciformes</taxon>
        <taxon>Notothenioidei</taxon>
        <taxon>Bovichtidae</taxon>
        <taxon>Cottoperca</taxon>
    </lineage>
</organism>
<dbReference type="KEGG" id="cgob:115004480"/>
<feature type="domain" description="Sushi" evidence="10">
    <location>
        <begin position="202"/>
        <end position="261"/>
    </location>
</feature>
<keyword evidence="2 9" id="KW-0732">Signal</keyword>
<feature type="domain" description="Sushi" evidence="10">
    <location>
        <begin position="20"/>
        <end position="82"/>
    </location>
</feature>
<feature type="compositionally biased region" description="Low complexity" evidence="7">
    <location>
        <begin position="273"/>
        <end position="300"/>
    </location>
</feature>
<evidence type="ECO:0000256" key="2">
    <source>
        <dbReference type="ARBA" id="ARBA00022729"/>
    </source>
</evidence>
<dbReference type="AlphaFoldDB" id="A0A6J2P7M7"/>
<evidence type="ECO:0000256" key="9">
    <source>
        <dbReference type="SAM" id="SignalP"/>
    </source>
</evidence>
<feature type="signal peptide" evidence="9">
    <location>
        <begin position="1"/>
        <end position="19"/>
    </location>
</feature>
<feature type="domain" description="Sushi" evidence="10">
    <location>
        <begin position="83"/>
        <end position="141"/>
    </location>
</feature>
<dbReference type="PANTHER" id="PTHR19325">
    <property type="entry name" value="COMPLEMENT COMPONENT-RELATED SUSHI DOMAIN-CONTAINING"/>
    <property type="match status" value="1"/>
</dbReference>
<keyword evidence="5" id="KW-0325">Glycoprotein</keyword>
<dbReference type="CDD" id="cd00033">
    <property type="entry name" value="CCP"/>
    <property type="match status" value="4"/>
</dbReference>
<dbReference type="OrthoDB" id="6480633at2759"/>
<evidence type="ECO:0000313" key="12">
    <source>
        <dbReference type="RefSeq" id="XP_029281973.1"/>
    </source>
</evidence>
<keyword evidence="8" id="KW-1133">Transmembrane helix</keyword>